<dbReference type="WBParaSite" id="Csp11.Scaffold630.g21222.t1">
    <property type="protein sequence ID" value="Csp11.Scaffold630.g21222.t1"/>
    <property type="gene ID" value="Csp11.Scaffold630.g21222"/>
</dbReference>
<keyword evidence="2" id="KW-1185">Reference proteome</keyword>
<evidence type="ECO:0000256" key="1">
    <source>
        <dbReference type="SAM" id="SignalP"/>
    </source>
</evidence>
<dbReference type="AlphaFoldDB" id="A0A1I7V0N1"/>
<proteinExistence type="predicted"/>
<organism evidence="2 3">
    <name type="scientific">Caenorhabditis tropicalis</name>
    <dbReference type="NCBI Taxonomy" id="1561998"/>
    <lineage>
        <taxon>Eukaryota</taxon>
        <taxon>Metazoa</taxon>
        <taxon>Ecdysozoa</taxon>
        <taxon>Nematoda</taxon>
        <taxon>Chromadorea</taxon>
        <taxon>Rhabditida</taxon>
        <taxon>Rhabditina</taxon>
        <taxon>Rhabditomorpha</taxon>
        <taxon>Rhabditoidea</taxon>
        <taxon>Rhabditidae</taxon>
        <taxon>Peloderinae</taxon>
        <taxon>Caenorhabditis</taxon>
    </lineage>
</organism>
<protein>
    <submittedName>
        <fullName evidence="3">CRE-FLP-12 protein</fullName>
    </submittedName>
</protein>
<evidence type="ECO:0000313" key="3">
    <source>
        <dbReference type="WBParaSite" id="Csp11.Scaffold630.g21222.t1"/>
    </source>
</evidence>
<keyword evidence="1" id="KW-0732">Signal</keyword>
<dbReference type="STRING" id="1561998.A0A1I7V0N1"/>
<dbReference type="eggNOG" id="ENOG502TI7G">
    <property type="taxonomic scope" value="Eukaryota"/>
</dbReference>
<sequence length="101" mass="11256">MQATLLALLLLIVPFFAFAVSPFSDDETELLNNNERFARDLELRKKFAFAFAKRSAGDADVLIEARSGPQSLAHEGAGMRFAFAKRRAPKEFARFARASFA</sequence>
<name>A0A1I7V0N1_9PELO</name>
<evidence type="ECO:0000313" key="2">
    <source>
        <dbReference type="Proteomes" id="UP000095282"/>
    </source>
</evidence>
<feature type="chain" id="PRO_5009309644" evidence="1">
    <location>
        <begin position="20"/>
        <end position="101"/>
    </location>
</feature>
<dbReference type="Proteomes" id="UP000095282">
    <property type="component" value="Unplaced"/>
</dbReference>
<reference evidence="3" key="1">
    <citation type="submission" date="2016-11" db="UniProtKB">
        <authorList>
            <consortium name="WormBaseParasite"/>
        </authorList>
    </citation>
    <scope>IDENTIFICATION</scope>
</reference>
<accession>A0A1I7V0N1</accession>
<feature type="signal peptide" evidence="1">
    <location>
        <begin position="1"/>
        <end position="19"/>
    </location>
</feature>